<feature type="region of interest" description="Disordered" evidence="1">
    <location>
        <begin position="1"/>
        <end position="26"/>
    </location>
</feature>
<evidence type="ECO:0000313" key="4">
    <source>
        <dbReference type="Proteomes" id="UP000582646"/>
    </source>
</evidence>
<reference evidence="3 4" key="1">
    <citation type="submission" date="2020-04" db="EMBL/GenBank/DDBJ databases">
        <title>MicrobeNet Type strains.</title>
        <authorList>
            <person name="Nicholson A.C."/>
        </authorList>
    </citation>
    <scope>NUCLEOTIDE SEQUENCE [LARGE SCALE GENOMIC DNA]</scope>
    <source>
        <strain evidence="3 4">DSM 44113</strain>
    </source>
</reference>
<dbReference type="InterPro" id="IPR036388">
    <property type="entry name" value="WH-like_DNA-bd_sf"/>
</dbReference>
<dbReference type="EMBL" id="JAAXOQ010000003">
    <property type="protein sequence ID" value="NKY17517.1"/>
    <property type="molecule type" value="Genomic_DNA"/>
</dbReference>
<evidence type="ECO:0000256" key="1">
    <source>
        <dbReference type="SAM" id="MobiDB-lite"/>
    </source>
</evidence>
<dbReference type="AlphaFoldDB" id="A0A846WWH9"/>
<protein>
    <submittedName>
        <fullName evidence="3">Helix-turn-helix domain-containing protein</fullName>
    </submittedName>
</protein>
<dbReference type="Gene3D" id="1.10.10.10">
    <property type="entry name" value="Winged helix-like DNA-binding domain superfamily/Winged helix DNA-binding domain"/>
    <property type="match status" value="1"/>
</dbReference>
<dbReference type="Proteomes" id="UP000582646">
    <property type="component" value="Unassembled WGS sequence"/>
</dbReference>
<name>A0A846WWH9_9ACTN</name>
<sequence length="92" mass="10187">MSTTSQVEALAAKSAAERAVEDRQPEPRVDNLPIWLTRAEVAERFNVPVQTLATWAVRGFGPRFSKFGRHCRYKLSDVIAWENAQSVGGDAA</sequence>
<dbReference type="RefSeq" id="WP_168544603.1">
    <property type="nucleotide sequence ID" value="NZ_BAAAKS010000002.1"/>
</dbReference>
<accession>A0A846WWH9</accession>
<organism evidence="3 4">
    <name type="scientific">Tsukamurella spumae</name>
    <dbReference type="NCBI Taxonomy" id="44753"/>
    <lineage>
        <taxon>Bacteria</taxon>
        <taxon>Bacillati</taxon>
        <taxon>Actinomycetota</taxon>
        <taxon>Actinomycetes</taxon>
        <taxon>Mycobacteriales</taxon>
        <taxon>Tsukamurellaceae</taxon>
        <taxon>Tsukamurella</taxon>
    </lineage>
</organism>
<feature type="domain" description="Helix-turn-helix" evidence="2">
    <location>
        <begin position="35"/>
        <end position="85"/>
    </location>
</feature>
<evidence type="ECO:0000313" key="3">
    <source>
        <dbReference type="EMBL" id="NKY17517.1"/>
    </source>
</evidence>
<comment type="caution">
    <text evidence="3">The sequence shown here is derived from an EMBL/GenBank/DDBJ whole genome shotgun (WGS) entry which is preliminary data.</text>
</comment>
<keyword evidence="4" id="KW-1185">Reference proteome</keyword>
<evidence type="ECO:0000259" key="2">
    <source>
        <dbReference type="Pfam" id="PF12728"/>
    </source>
</evidence>
<feature type="compositionally biased region" description="Basic and acidic residues" evidence="1">
    <location>
        <begin position="15"/>
        <end position="26"/>
    </location>
</feature>
<dbReference type="InterPro" id="IPR009061">
    <property type="entry name" value="DNA-bd_dom_put_sf"/>
</dbReference>
<dbReference type="Pfam" id="PF12728">
    <property type="entry name" value="HTH_17"/>
    <property type="match status" value="1"/>
</dbReference>
<dbReference type="SUPFAM" id="SSF46955">
    <property type="entry name" value="Putative DNA-binding domain"/>
    <property type="match status" value="1"/>
</dbReference>
<gene>
    <name evidence="3" type="ORF">HF999_03900</name>
</gene>
<proteinExistence type="predicted"/>
<dbReference type="InterPro" id="IPR041657">
    <property type="entry name" value="HTH_17"/>
</dbReference>